<dbReference type="PROSITE" id="PS00217">
    <property type="entry name" value="SUGAR_TRANSPORT_2"/>
    <property type="match status" value="1"/>
</dbReference>
<evidence type="ECO:0000256" key="1">
    <source>
        <dbReference type="ARBA" id="ARBA00004141"/>
    </source>
</evidence>
<comment type="caution">
    <text evidence="6">The sequence shown here is derived from an EMBL/GenBank/DDBJ whole genome shotgun (WGS) entry which is preliminary data.</text>
</comment>
<evidence type="ECO:0000256" key="5">
    <source>
        <dbReference type="SAM" id="Phobius"/>
    </source>
</evidence>
<reference evidence="6" key="2">
    <citation type="journal article" date="2023" name="Science">
        <title>Genomic signatures of disease resistance in endangered staghorn corals.</title>
        <authorList>
            <person name="Vollmer S.V."/>
            <person name="Selwyn J.D."/>
            <person name="Despard B.A."/>
            <person name="Roesel C.L."/>
        </authorList>
    </citation>
    <scope>NUCLEOTIDE SEQUENCE</scope>
    <source>
        <strain evidence="6">K2</strain>
    </source>
</reference>
<feature type="transmembrane region" description="Helical" evidence="5">
    <location>
        <begin position="459"/>
        <end position="477"/>
    </location>
</feature>
<protein>
    <submittedName>
        <fullName evidence="6">Solute carrier family 22 member 13</fullName>
    </submittedName>
</protein>
<feature type="transmembrane region" description="Helical" evidence="5">
    <location>
        <begin position="167"/>
        <end position="186"/>
    </location>
</feature>
<dbReference type="AlphaFoldDB" id="A0AAD9VC36"/>
<reference evidence="6" key="1">
    <citation type="journal article" date="2023" name="G3 (Bethesda)">
        <title>Whole genome assembly and annotation of the endangered Caribbean coral Acropora cervicornis.</title>
        <authorList>
            <person name="Selwyn J.D."/>
            <person name="Vollmer S.V."/>
        </authorList>
    </citation>
    <scope>NUCLEOTIDE SEQUENCE</scope>
    <source>
        <strain evidence="6">K2</strain>
    </source>
</reference>
<dbReference type="Gene3D" id="1.20.1250.20">
    <property type="entry name" value="MFS general substrate transporter like domains"/>
    <property type="match status" value="3"/>
</dbReference>
<evidence type="ECO:0000313" key="6">
    <source>
        <dbReference type="EMBL" id="KAK2568475.1"/>
    </source>
</evidence>
<feature type="transmembrane region" description="Helical" evidence="5">
    <location>
        <begin position="138"/>
        <end position="161"/>
    </location>
</feature>
<dbReference type="EMBL" id="JARQWQ010000012">
    <property type="protein sequence ID" value="KAK2568475.1"/>
    <property type="molecule type" value="Genomic_DNA"/>
</dbReference>
<sequence>MKKALTTDEVLEKIGSFGRYQIVLNLFVNLTYGLWWAFTVLITMFIANEPGWKCVNKTTCPFNKTIYLEDDDYSHRCKIPREDWTFADDFTSIVTQFDLVCDRGSLPFVSTSVIFAGHFIGSIAVSTISDKFGRKIPLFVCGFFCCLFNFVSAFSPAFWVFAVFRSLVGFFIGAYSIPLFVLATEFSGIRHRSTAGTLVWVGYVLFYMILPTFAYAIRDWRVLTMVTGAPSFLIMAGWLFAASFISWGVSLSTPFLSGNIYINVLITAASALPAYPVMTYLNLSRRKVLMVTFIAAAVGAIGYRIGKIFMYLCIAKFGGESAFIMVYVYSVELFPTTLRNVGMGTSTAAARVSAFISVYSPLLIKVNRFLPFGIMAGLAVAGALVSMTLPETFNQPTMEDLVVKETSEGHELEKVENGNFDLVCDQGSFGFISTSVMFAGHFIGSIAVSPISDKFGRKIPLFIGAFSIPIFVLSTEFSGKRQRSTAGSLVWIGFIVFKMMIPGLAYGIRDWKILTMVSAAPGFLVLAAWFITPESVRWLLKKGRVSEAKRSLAKVAKMNGKEMPDEPLALPKQENLGDFCDLFSSPNMIHRTLGSWFAASFIAWGVGLSSPYLSGNIYINVLISAIAALPAYPVMTFLNLR</sequence>
<dbReference type="Proteomes" id="UP001249851">
    <property type="component" value="Unassembled WGS sequence"/>
</dbReference>
<feature type="transmembrane region" description="Helical" evidence="5">
    <location>
        <begin position="106"/>
        <end position="126"/>
    </location>
</feature>
<dbReference type="Pfam" id="PF00083">
    <property type="entry name" value="Sugar_tr"/>
    <property type="match status" value="2"/>
</dbReference>
<keyword evidence="4 5" id="KW-0472">Membrane</keyword>
<accession>A0AAD9VC36</accession>
<gene>
    <name evidence="6" type="ORF">P5673_007526</name>
</gene>
<feature type="transmembrane region" description="Helical" evidence="5">
    <location>
        <begin position="22"/>
        <end position="47"/>
    </location>
</feature>
<feature type="transmembrane region" description="Helical" evidence="5">
    <location>
        <begin position="369"/>
        <end position="389"/>
    </location>
</feature>
<keyword evidence="7" id="KW-1185">Reference proteome</keyword>
<feature type="transmembrane region" description="Helical" evidence="5">
    <location>
        <begin position="287"/>
        <end position="303"/>
    </location>
</feature>
<evidence type="ECO:0000256" key="3">
    <source>
        <dbReference type="ARBA" id="ARBA00022989"/>
    </source>
</evidence>
<feature type="transmembrane region" description="Helical" evidence="5">
    <location>
        <begin position="513"/>
        <end position="532"/>
    </location>
</feature>
<dbReference type="InterPro" id="IPR036259">
    <property type="entry name" value="MFS_trans_sf"/>
</dbReference>
<feature type="transmembrane region" description="Helical" evidence="5">
    <location>
        <begin position="229"/>
        <end position="249"/>
    </location>
</feature>
<feature type="transmembrane region" description="Helical" evidence="5">
    <location>
        <begin position="308"/>
        <end position="329"/>
    </location>
</feature>
<dbReference type="InterPro" id="IPR005829">
    <property type="entry name" value="Sugar_transporter_CS"/>
</dbReference>
<comment type="subcellular location">
    <subcellularLocation>
        <location evidence="1">Membrane</location>
        <topology evidence="1">Multi-pass membrane protein</topology>
    </subcellularLocation>
</comment>
<dbReference type="GO" id="GO:0016020">
    <property type="term" value="C:membrane"/>
    <property type="evidence" value="ECO:0007669"/>
    <property type="project" value="UniProtKB-SubCell"/>
</dbReference>
<dbReference type="PANTHER" id="PTHR24064">
    <property type="entry name" value="SOLUTE CARRIER FAMILY 22 MEMBER"/>
    <property type="match status" value="1"/>
</dbReference>
<feature type="transmembrane region" description="Helical" evidence="5">
    <location>
        <begin position="593"/>
        <end position="611"/>
    </location>
</feature>
<evidence type="ECO:0000256" key="2">
    <source>
        <dbReference type="ARBA" id="ARBA00022692"/>
    </source>
</evidence>
<feature type="transmembrane region" description="Helical" evidence="5">
    <location>
        <begin position="261"/>
        <end position="281"/>
    </location>
</feature>
<keyword evidence="3 5" id="KW-1133">Transmembrane helix</keyword>
<feature type="transmembrane region" description="Helical" evidence="5">
    <location>
        <begin position="198"/>
        <end position="217"/>
    </location>
</feature>
<keyword evidence="2 5" id="KW-0812">Transmembrane</keyword>
<feature type="transmembrane region" description="Helical" evidence="5">
    <location>
        <begin position="341"/>
        <end position="362"/>
    </location>
</feature>
<feature type="transmembrane region" description="Helical" evidence="5">
    <location>
        <begin position="489"/>
        <end position="507"/>
    </location>
</feature>
<evidence type="ECO:0000256" key="4">
    <source>
        <dbReference type="ARBA" id="ARBA00023136"/>
    </source>
</evidence>
<dbReference type="InterPro" id="IPR005828">
    <property type="entry name" value="MFS_sugar_transport-like"/>
</dbReference>
<name>A0AAD9VC36_ACRCE</name>
<dbReference type="GO" id="GO:0022857">
    <property type="term" value="F:transmembrane transporter activity"/>
    <property type="evidence" value="ECO:0007669"/>
    <property type="project" value="InterPro"/>
</dbReference>
<dbReference type="SUPFAM" id="SSF103473">
    <property type="entry name" value="MFS general substrate transporter"/>
    <property type="match status" value="2"/>
</dbReference>
<proteinExistence type="predicted"/>
<evidence type="ECO:0000313" key="7">
    <source>
        <dbReference type="Proteomes" id="UP001249851"/>
    </source>
</evidence>
<feature type="transmembrane region" description="Helical" evidence="5">
    <location>
        <begin position="617"/>
        <end position="640"/>
    </location>
</feature>
<organism evidence="6 7">
    <name type="scientific">Acropora cervicornis</name>
    <name type="common">Staghorn coral</name>
    <dbReference type="NCBI Taxonomy" id="6130"/>
    <lineage>
        <taxon>Eukaryota</taxon>
        <taxon>Metazoa</taxon>
        <taxon>Cnidaria</taxon>
        <taxon>Anthozoa</taxon>
        <taxon>Hexacorallia</taxon>
        <taxon>Scleractinia</taxon>
        <taxon>Astrocoeniina</taxon>
        <taxon>Acroporidae</taxon>
        <taxon>Acropora</taxon>
    </lineage>
</organism>